<protein>
    <submittedName>
        <fullName evidence="1">Uncharacterized protein</fullName>
    </submittedName>
</protein>
<accession>A0A126PZT1</accession>
<gene>
    <name evidence="1" type="ORF">AVL55_10360</name>
</gene>
<dbReference type="AlphaFoldDB" id="A0A126PZT1"/>
<reference evidence="1 2" key="1">
    <citation type="submission" date="2015-12" db="EMBL/GenBank/DDBJ databases">
        <authorList>
            <person name="Shamseldin A."/>
            <person name="Moawad H."/>
            <person name="Abd El-Rahim W.M."/>
            <person name="Sadowsky M.J."/>
        </authorList>
    </citation>
    <scope>NUCLEOTIDE SEQUENCE [LARGE SCALE GENOMIC DNA]</scope>
    <source>
        <strain evidence="1 2">D7</strain>
    </source>
</reference>
<name>A0A126PZT1_ALTMA</name>
<sequence length="153" mass="17056">MSELTKNFDASLLDKLENVVVYGYIAEEHFKSLLSSVVGEKITEKMNNGSIKFKLIGEQFEKKKSDSTTLVVEVSSTVIAFSIGIHEITINPIDTNLENKLKVINSLDTSYEELFELGYSAALQCINVEDFKRGDSPNYIVVHAGYRKGLGEL</sequence>
<evidence type="ECO:0000313" key="2">
    <source>
        <dbReference type="Proteomes" id="UP000063991"/>
    </source>
</evidence>
<dbReference type="Proteomes" id="UP000063991">
    <property type="component" value="Chromosome"/>
</dbReference>
<dbReference type="EMBL" id="CP014323">
    <property type="protein sequence ID" value="AMJ98534.1"/>
    <property type="molecule type" value="Genomic_DNA"/>
</dbReference>
<evidence type="ECO:0000313" key="1">
    <source>
        <dbReference type="EMBL" id="AMJ98534.1"/>
    </source>
</evidence>
<dbReference type="RefSeq" id="WP_061095073.1">
    <property type="nucleotide sequence ID" value="NZ_CP014323.1"/>
</dbReference>
<proteinExistence type="predicted"/>
<organism evidence="1 2">
    <name type="scientific">Alteromonas macleodii</name>
    <name type="common">Pseudoalteromonas macleodii</name>
    <dbReference type="NCBI Taxonomy" id="28108"/>
    <lineage>
        <taxon>Bacteria</taxon>
        <taxon>Pseudomonadati</taxon>
        <taxon>Pseudomonadota</taxon>
        <taxon>Gammaproteobacteria</taxon>
        <taxon>Alteromonadales</taxon>
        <taxon>Alteromonadaceae</taxon>
        <taxon>Alteromonas/Salinimonas group</taxon>
        <taxon>Alteromonas</taxon>
    </lineage>
</organism>